<evidence type="ECO:0000313" key="1">
    <source>
        <dbReference type="EMBL" id="XCH26049.1"/>
    </source>
</evidence>
<name>A0AAU8FQD7_9BACT</name>
<proteinExistence type="predicted"/>
<accession>A0AAU8FQD7</accession>
<gene>
    <name evidence="1" type="ORF">ABV298_06480</name>
</gene>
<dbReference type="AlphaFoldDB" id="A0AAU8FQD7"/>
<reference evidence="1" key="1">
    <citation type="submission" date="2024-06" db="EMBL/GenBank/DDBJ databases">
        <title>Sequencing and assembly of the genome of Dyadobacter sp. strain 676, a symbiont of Cyamopsis tetragonoloba.</title>
        <authorList>
            <person name="Guro P."/>
            <person name="Sazanova A."/>
            <person name="Kuznetsova I."/>
            <person name="Belimov A."/>
            <person name="Safronova V."/>
        </authorList>
    </citation>
    <scope>NUCLEOTIDE SEQUENCE</scope>
    <source>
        <strain evidence="1">676</strain>
    </source>
</reference>
<dbReference type="RefSeq" id="WP_353721347.1">
    <property type="nucleotide sequence ID" value="NZ_CP159289.1"/>
</dbReference>
<protein>
    <submittedName>
        <fullName evidence="1">Uncharacterized protein</fullName>
    </submittedName>
</protein>
<organism evidence="1">
    <name type="scientific">Dyadobacter sp. 676</name>
    <dbReference type="NCBI Taxonomy" id="3088362"/>
    <lineage>
        <taxon>Bacteria</taxon>
        <taxon>Pseudomonadati</taxon>
        <taxon>Bacteroidota</taxon>
        <taxon>Cytophagia</taxon>
        <taxon>Cytophagales</taxon>
        <taxon>Spirosomataceae</taxon>
        <taxon>Dyadobacter</taxon>
    </lineage>
</organism>
<dbReference type="EMBL" id="CP159289">
    <property type="protein sequence ID" value="XCH26049.1"/>
    <property type="molecule type" value="Genomic_DNA"/>
</dbReference>
<sequence length="119" mass="13119">MPNLRRITISSSSGYPDVVRQIVVIGRNEDYQNESVTLICMIEHFDGTGYRLNSFRAIEREPFLLMADNSSKVNPETGALVFPDQSGNYPEGSVGQYDWLKAAVENGANPFTIATGAVM</sequence>